<evidence type="ECO:0000256" key="4">
    <source>
        <dbReference type="ARBA" id="ARBA00022461"/>
    </source>
</evidence>
<keyword evidence="5 12" id="KW-0812">Transmembrane</keyword>
<keyword evidence="8 12" id="KW-0406">Ion transport</keyword>
<evidence type="ECO:0000256" key="7">
    <source>
        <dbReference type="ARBA" id="ARBA00023053"/>
    </source>
</evidence>
<name>A0A7R9FQ62_9CRUS</name>
<evidence type="ECO:0000256" key="6">
    <source>
        <dbReference type="ARBA" id="ARBA00022989"/>
    </source>
</evidence>
<protein>
    <submittedName>
        <fullName evidence="14">Uncharacterized protein</fullName>
    </submittedName>
</protein>
<organism evidence="14">
    <name type="scientific">Darwinula stevensoni</name>
    <dbReference type="NCBI Taxonomy" id="69355"/>
    <lineage>
        <taxon>Eukaryota</taxon>
        <taxon>Metazoa</taxon>
        <taxon>Ecdysozoa</taxon>
        <taxon>Arthropoda</taxon>
        <taxon>Crustacea</taxon>
        <taxon>Oligostraca</taxon>
        <taxon>Ostracoda</taxon>
        <taxon>Podocopa</taxon>
        <taxon>Podocopida</taxon>
        <taxon>Darwinulocopina</taxon>
        <taxon>Darwinuloidea</taxon>
        <taxon>Darwinulidae</taxon>
        <taxon>Darwinula</taxon>
    </lineage>
</organism>
<evidence type="ECO:0000313" key="14">
    <source>
        <dbReference type="EMBL" id="CAD7250965.1"/>
    </source>
</evidence>
<keyword evidence="4 12" id="KW-0894">Sodium channel</keyword>
<sequence length="412" mass="46207">MSRHGDLAKAGRRELEEQRRCVGSWGVRTIIRTAIIISTTALAIVQVQSLVSDYMSFPTNTLYLVEEKSSIPSPAITICPKYSISRSRMAALNLTESDFSDKAAIIGEGASRLGLPQAEFFDLVRLELLQLLHTTYYWNDLGGKWSQRTFYSWDVSEFYECFTLTVPVPRNTGPGGCNENCIILEFKNLLSYRNRDRPNAEVYIHEAEEPYSELPVFGAVQILIHNDSTTEIFLTPELMEFQDKSSAPCTRDSNHSYIKCVEECFFGEALLDPDVECVVTILLPPWKNWTTEKPECGTENQWSFLEMGLYEKRDEYLGKCGGCKKRCTATEYAIVGKPTPSCGTNSGSLMFSFPSKKVGTFQEQPAMSLLALLSNIGGILGLCLGISLLNIYDLFEDASIALYNRVSKKYST</sequence>
<evidence type="ECO:0000256" key="5">
    <source>
        <dbReference type="ARBA" id="ARBA00022692"/>
    </source>
</evidence>
<evidence type="ECO:0000256" key="13">
    <source>
        <dbReference type="SAM" id="Phobius"/>
    </source>
</evidence>
<dbReference type="OrthoDB" id="6502088at2759"/>
<dbReference type="EMBL" id="LR902701">
    <property type="protein sequence ID" value="CAD7250965.1"/>
    <property type="molecule type" value="Genomic_DNA"/>
</dbReference>
<evidence type="ECO:0000256" key="9">
    <source>
        <dbReference type="ARBA" id="ARBA00023136"/>
    </source>
</evidence>
<evidence type="ECO:0000313" key="15">
    <source>
        <dbReference type="Proteomes" id="UP000677054"/>
    </source>
</evidence>
<keyword evidence="7" id="KW-0915">Sodium</keyword>
<dbReference type="EMBL" id="CAJPEV010003184">
    <property type="protein sequence ID" value="CAG0899144.1"/>
    <property type="molecule type" value="Genomic_DNA"/>
</dbReference>
<evidence type="ECO:0000256" key="2">
    <source>
        <dbReference type="ARBA" id="ARBA00007193"/>
    </source>
</evidence>
<reference evidence="14" key="1">
    <citation type="submission" date="2020-11" db="EMBL/GenBank/DDBJ databases">
        <authorList>
            <person name="Tran Van P."/>
        </authorList>
    </citation>
    <scope>NUCLEOTIDE SEQUENCE</scope>
</reference>
<dbReference type="GO" id="GO:0005886">
    <property type="term" value="C:plasma membrane"/>
    <property type="evidence" value="ECO:0007669"/>
    <property type="project" value="TreeGrafter"/>
</dbReference>
<dbReference type="PANTHER" id="PTHR11690">
    <property type="entry name" value="AMILORIDE-SENSITIVE SODIUM CHANNEL-RELATED"/>
    <property type="match status" value="1"/>
</dbReference>
<evidence type="ECO:0000256" key="1">
    <source>
        <dbReference type="ARBA" id="ARBA00004141"/>
    </source>
</evidence>
<gene>
    <name evidence="14" type="ORF">DSTB1V02_LOCUS10734</name>
</gene>
<dbReference type="InterPro" id="IPR001873">
    <property type="entry name" value="ENaC"/>
</dbReference>
<evidence type="ECO:0000256" key="11">
    <source>
        <dbReference type="ARBA" id="ARBA00023303"/>
    </source>
</evidence>
<keyword evidence="15" id="KW-1185">Reference proteome</keyword>
<evidence type="ECO:0000256" key="12">
    <source>
        <dbReference type="RuleBase" id="RU000679"/>
    </source>
</evidence>
<keyword evidence="3 12" id="KW-0813">Transport</keyword>
<keyword evidence="10 12" id="KW-0739">Sodium transport</keyword>
<evidence type="ECO:0000256" key="3">
    <source>
        <dbReference type="ARBA" id="ARBA00022448"/>
    </source>
</evidence>
<dbReference type="Pfam" id="PF00858">
    <property type="entry name" value="ASC"/>
    <property type="match status" value="1"/>
</dbReference>
<dbReference type="AlphaFoldDB" id="A0A7R9FQ62"/>
<keyword evidence="6 13" id="KW-1133">Transmembrane helix</keyword>
<keyword evidence="9 13" id="KW-0472">Membrane</keyword>
<dbReference type="PRINTS" id="PR01078">
    <property type="entry name" value="AMINACHANNEL"/>
</dbReference>
<keyword evidence="11 12" id="KW-0407">Ion channel</keyword>
<dbReference type="GO" id="GO:0015280">
    <property type="term" value="F:ligand-gated sodium channel activity"/>
    <property type="evidence" value="ECO:0007669"/>
    <property type="project" value="TreeGrafter"/>
</dbReference>
<evidence type="ECO:0000256" key="10">
    <source>
        <dbReference type="ARBA" id="ARBA00023201"/>
    </source>
</evidence>
<proteinExistence type="inferred from homology"/>
<dbReference type="Gene3D" id="1.10.287.770">
    <property type="entry name" value="YojJ-like"/>
    <property type="match status" value="1"/>
</dbReference>
<evidence type="ECO:0000256" key="8">
    <source>
        <dbReference type="ARBA" id="ARBA00023065"/>
    </source>
</evidence>
<accession>A0A7R9FQ62</accession>
<dbReference type="Proteomes" id="UP000677054">
    <property type="component" value="Unassembled WGS sequence"/>
</dbReference>
<comment type="subcellular location">
    <subcellularLocation>
        <location evidence="1">Membrane</location>
        <topology evidence="1">Multi-pass membrane protein</topology>
    </subcellularLocation>
</comment>
<comment type="similarity">
    <text evidence="2 12">Belongs to the amiloride-sensitive sodium channel (TC 1.A.6) family.</text>
</comment>
<feature type="transmembrane region" description="Helical" evidence="13">
    <location>
        <begin position="366"/>
        <end position="392"/>
    </location>
</feature>